<dbReference type="SMART" id="SM00471">
    <property type="entry name" value="HDc"/>
    <property type="match status" value="1"/>
</dbReference>
<proteinExistence type="predicted"/>
<dbReference type="Proteomes" id="UP000189670">
    <property type="component" value="Unassembled WGS sequence"/>
</dbReference>
<evidence type="ECO:0000259" key="2">
    <source>
        <dbReference type="SMART" id="SM00471"/>
    </source>
</evidence>
<dbReference type="EMBL" id="ATBP01000441">
    <property type="protein sequence ID" value="ETR70337.1"/>
    <property type="molecule type" value="Genomic_DNA"/>
</dbReference>
<dbReference type="SUPFAM" id="SSF55781">
    <property type="entry name" value="GAF domain-like"/>
    <property type="match status" value="1"/>
</dbReference>
<dbReference type="Gene3D" id="3.30.450.40">
    <property type="match status" value="1"/>
</dbReference>
<gene>
    <name evidence="3" type="ORF">OMM_08886</name>
</gene>
<dbReference type="SUPFAM" id="SSF109604">
    <property type="entry name" value="HD-domain/PDEase-like"/>
    <property type="match status" value="1"/>
</dbReference>
<dbReference type="AlphaFoldDB" id="A0A1V1P644"/>
<dbReference type="InterPro" id="IPR003018">
    <property type="entry name" value="GAF"/>
</dbReference>
<feature type="domain" description="HD/PDEase" evidence="2">
    <location>
        <begin position="201"/>
        <end position="367"/>
    </location>
</feature>
<dbReference type="CDD" id="cd00077">
    <property type="entry name" value="HDc"/>
    <property type="match status" value="1"/>
</dbReference>
<evidence type="ECO:0000313" key="4">
    <source>
        <dbReference type="Proteomes" id="UP000189670"/>
    </source>
</evidence>
<dbReference type="PANTHER" id="PTHR43155">
    <property type="entry name" value="CYCLIC DI-GMP PHOSPHODIESTERASE PA4108-RELATED"/>
    <property type="match status" value="1"/>
</dbReference>
<dbReference type="InterPro" id="IPR006674">
    <property type="entry name" value="HD_domain"/>
</dbReference>
<dbReference type="GO" id="GO:0016787">
    <property type="term" value="F:hydrolase activity"/>
    <property type="evidence" value="ECO:0007669"/>
    <property type="project" value="UniProtKB-KW"/>
</dbReference>
<dbReference type="SMART" id="SM00065">
    <property type="entry name" value="GAF"/>
    <property type="match status" value="1"/>
</dbReference>
<dbReference type="Gene3D" id="1.10.3210.10">
    <property type="entry name" value="Hypothetical protein af1432"/>
    <property type="match status" value="1"/>
</dbReference>
<organism evidence="3 4">
    <name type="scientific">Candidatus Magnetoglobus multicellularis str. Araruama</name>
    <dbReference type="NCBI Taxonomy" id="890399"/>
    <lineage>
        <taxon>Bacteria</taxon>
        <taxon>Pseudomonadati</taxon>
        <taxon>Thermodesulfobacteriota</taxon>
        <taxon>Desulfobacteria</taxon>
        <taxon>Desulfobacterales</taxon>
        <taxon>Desulfobacteraceae</taxon>
        <taxon>Candidatus Magnetoglobus</taxon>
    </lineage>
</organism>
<protein>
    <submittedName>
        <fullName evidence="3">Metal dependent phosphohydrolase</fullName>
    </submittedName>
</protein>
<evidence type="ECO:0000313" key="3">
    <source>
        <dbReference type="EMBL" id="ETR70337.1"/>
    </source>
</evidence>
<dbReference type="InterPro" id="IPR003607">
    <property type="entry name" value="HD/PDEase_dom"/>
</dbReference>
<dbReference type="Pfam" id="PF01966">
    <property type="entry name" value="HD"/>
    <property type="match status" value="1"/>
</dbReference>
<dbReference type="InterPro" id="IPR029016">
    <property type="entry name" value="GAF-like_dom_sf"/>
</dbReference>
<dbReference type="Pfam" id="PF01590">
    <property type="entry name" value="GAF"/>
    <property type="match status" value="1"/>
</dbReference>
<dbReference type="PANTHER" id="PTHR43155:SF2">
    <property type="entry name" value="CYCLIC DI-GMP PHOSPHODIESTERASE PA4108"/>
    <property type="match status" value="1"/>
</dbReference>
<sequence length="410" mass="46226">MLSESEKINSLIILGIQLIQVNDLDILMQKILTEARRFINAEAGSIYKIKNSSLEFSYTQNDFLQSRLPSDESLIYSTFTIPVNNESIAGYVALTGQPLSIPDVYQISSEKPYNFTRKMDQLSGYRSKSMVTVPLQNSKGNVLGILQVINAKNKTGDIVSFSKEAELMMLHFANIAVIALERAQMTRAIIMRTIRMTQLHDPQETFGHVNRVGAYAVELYYRWAKKHAINKETIDKNADILRMAAMLHDVGKIAISDLILKKPGRFNYDEYEIMKQHTVLGAKIFHDSQTDFDEAAYNVALNHHERWDGSGYPGHVDPMSGAPVPGYTLKNGSPRGKKGTEIPLFGRIVSLVDVYDALSSRRSYKEAWEEERTLKAIQSSAGSQFDPEMVTLFLGCINTIRSIHERYADD</sequence>
<reference evidence="4" key="1">
    <citation type="submission" date="2012-11" db="EMBL/GenBank/DDBJ databases">
        <authorList>
            <person name="Lucero-Rivera Y.E."/>
            <person name="Tovar-Ramirez D."/>
        </authorList>
    </citation>
    <scope>NUCLEOTIDE SEQUENCE [LARGE SCALE GENOMIC DNA]</scope>
    <source>
        <strain evidence="4">Araruama</strain>
    </source>
</reference>
<comment type="caution">
    <text evidence="3">The sequence shown here is derived from an EMBL/GenBank/DDBJ whole genome shotgun (WGS) entry which is preliminary data.</text>
</comment>
<accession>A0A1V1P644</accession>
<keyword evidence="3" id="KW-0378">Hydrolase</keyword>
<feature type="domain" description="GAF" evidence="1">
    <location>
        <begin position="23"/>
        <end position="190"/>
    </location>
</feature>
<name>A0A1V1P644_9BACT</name>
<evidence type="ECO:0000259" key="1">
    <source>
        <dbReference type="SMART" id="SM00065"/>
    </source>
</evidence>